<feature type="domain" description="Pyrrolo-quinoline quinone repeat" evidence="6">
    <location>
        <begin position="75"/>
        <end position="307"/>
    </location>
</feature>
<dbReference type="InterPro" id="IPR011047">
    <property type="entry name" value="Quinoprotein_ADH-like_sf"/>
</dbReference>
<proteinExistence type="inferred from homology"/>
<dbReference type="Pfam" id="PF13360">
    <property type="entry name" value="PQQ_2"/>
    <property type="match status" value="1"/>
</dbReference>
<comment type="subunit">
    <text evidence="4">Part of the Bam complex.</text>
</comment>
<evidence type="ECO:0000259" key="6">
    <source>
        <dbReference type="Pfam" id="PF13360"/>
    </source>
</evidence>
<feature type="chain" id="PRO_5045196827" description="Outer membrane protein assembly factor BamB" evidence="5">
    <location>
        <begin position="24"/>
        <end position="381"/>
    </location>
</feature>
<dbReference type="Gene3D" id="2.130.10.10">
    <property type="entry name" value="YVTN repeat-like/Quinoprotein amine dehydrogenase"/>
    <property type="match status" value="1"/>
</dbReference>
<gene>
    <name evidence="4 7" type="primary">bamB</name>
    <name evidence="7" type="ORF">GCM10011352_42780</name>
</gene>
<keyword evidence="1 4" id="KW-0732">Signal</keyword>
<dbReference type="SUPFAM" id="SSF50998">
    <property type="entry name" value="Quinoprotein alcohol dehydrogenase-like"/>
    <property type="match status" value="1"/>
</dbReference>
<comment type="subcellular location">
    <subcellularLocation>
        <location evidence="4">Cell outer membrane</location>
        <topology evidence="4">Lipid-anchor</topology>
    </subcellularLocation>
</comment>
<dbReference type="RefSeq" id="WP_188752270.1">
    <property type="nucleotide sequence ID" value="NZ_BMIJ01000012.1"/>
</dbReference>
<evidence type="ECO:0000256" key="1">
    <source>
        <dbReference type="ARBA" id="ARBA00022729"/>
    </source>
</evidence>
<accession>A0ABQ1KVG1</accession>
<comment type="caution">
    <text evidence="7">The sequence shown here is derived from an EMBL/GenBank/DDBJ whole genome shotgun (WGS) entry which is preliminary data.</text>
</comment>
<dbReference type="PROSITE" id="PS51257">
    <property type="entry name" value="PROKAR_LIPOPROTEIN"/>
    <property type="match status" value="1"/>
</dbReference>
<keyword evidence="8" id="KW-1185">Reference proteome</keyword>
<keyword evidence="4" id="KW-0449">Lipoprotein</keyword>
<keyword evidence="3 4" id="KW-0998">Cell outer membrane</keyword>
<dbReference type="Proteomes" id="UP000629025">
    <property type="component" value="Unassembled WGS sequence"/>
</dbReference>
<dbReference type="InterPro" id="IPR018391">
    <property type="entry name" value="PQQ_b-propeller_rpt"/>
</dbReference>
<name>A0ABQ1KVG1_9GAMM</name>
<evidence type="ECO:0000256" key="3">
    <source>
        <dbReference type="ARBA" id="ARBA00023237"/>
    </source>
</evidence>
<comment type="function">
    <text evidence="4">Part of the outer membrane protein assembly complex, which is involved in assembly and insertion of beta-barrel proteins into the outer membrane.</text>
</comment>
<keyword evidence="2 4" id="KW-0472">Membrane</keyword>
<evidence type="ECO:0000256" key="4">
    <source>
        <dbReference type="HAMAP-Rule" id="MF_00923"/>
    </source>
</evidence>
<keyword evidence="4" id="KW-0564">Palmitate</keyword>
<dbReference type="SMART" id="SM00564">
    <property type="entry name" value="PQQ"/>
    <property type="match status" value="7"/>
</dbReference>
<organism evidence="7 8">
    <name type="scientific">Marinobacterium zhoushanense</name>
    <dbReference type="NCBI Taxonomy" id="1679163"/>
    <lineage>
        <taxon>Bacteria</taxon>
        <taxon>Pseudomonadati</taxon>
        <taxon>Pseudomonadota</taxon>
        <taxon>Gammaproteobacteria</taxon>
        <taxon>Oceanospirillales</taxon>
        <taxon>Oceanospirillaceae</taxon>
        <taxon>Marinobacterium</taxon>
    </lineage>
</organism>
<dbReference type="PANTHER" id="PTHR34512">
    <property type="entry name" value="CELL SURFACE PROTEIN"/>
    <property type="match status" value="1"/>
</dbReference>
<evidence type="ECO:0000313" key="8">
    <source>
        <dbReference type="Proteomes" id="UP000629025"/>
    </source>
</evidence>
<dbReference type="InterPro" id="IPR002372">
    <property type="entry name" value="PQQ_rpt_dom"/>
</dbReference>
<protein>
    <recommendedName>
        <fullName evidence="4">Outer membrane protein assembly factor BamB</fullName>
    </recommendedName>
</protein>
<dbReference type="PANTHER" id="PTHR34512:SF30">
    <property type="entry name" value="OUTER MEMBRANE PROTEIN ASSEMBLY FACTOR BAMB"/>
    <property type="match status" value="1"/>
</dbReference>
<dbReference type="InterPro" id="IPR015943">
    <property type="entry name" value="WD40/YVTN_repeat-like_dom_sf"/>
</dbReference>
<evidence type="ECO:0000313" key="7">
    <source>
        <dbReference type="EMBL" id="GGC11778.1"/>
    </source>
</evidence>
<dbReference type="InterPro" id="IPR017687">
    <property type="entry name" value="BamB"/>
</dbReference>
<dbReference type="EMBL" id="BMIJ01000012">
    <property type="protein sequence ID" value="GGC11778.1"/>
    <property type="molecule type" value="Genomic_DNA"/>
</dbReference>
<dbReference type="NCBIfam" id="TIGR03300">
    <property type="entry name" value="assembly_YfgL"/>
    <property type="match status" value="1"/>
</dbReference>
<feature type="signal peptide" evidence="5">
    <location>
        <begin position="1"/>
        <end position="23"/>
    </location>
</feature>
<reference evidence="8" key="1">
    <citation type="journal article" date="2019" name="Int. J. Syst. Evol. Microbiol.">
        <title>The Global Catalogue of Microorganisms (GCM) 10K type strain sequencing project: providing services to taxonomists for standard genome sequencing and annotation.</title>
        <authorList>
            <consortium name="The Broad Institute Genomics Platform"/>
            <consortium name="The Broad Institute Genome Sequencing Center for Infectious Disease"/>
            <person name="Wu L."/>
            <person name="Ma J."/>
        </authorList>
    </citation>
    <scope>NUCLEOTIDE SEQUENCE [LARGE SCALE GENOMIC DNA]</scope>
    <source>
        <strain evidence="8">CGMCC 1.15341</strain>
    </source>
</reference>
<sequence length="381" mass="40577">MRSGRSISLLVAAALLSGCGLWGGEAEVEPTKLVSFDAEKQVDVLWSAQVGAGPGSMYHQFVPAVGDVNLFAADREGEVVALSRDAGRKVWDADLEMTLSGGIGAGFGVVVVASEDGEVVALDSDSGEELWRSKVSSEVVAQPQVNAELVVVQVINGQVTALDRVTGEHRWTFDSQIPQLSLRGTSAPVLVANVTLTGFANGKLVAIDNATGNALWEQRIALAEGRSELERIVDIDGRPLLFNGLVYVSSYQGRLMALNPRGAQMVWAQDYSSYRGLAAGFGNIYAISADDEISAFDAGSSASVWHQDALRYRRLTSPVSLGDTVAVADAEGYLHFVSQIDGHFVARYNFDGSGVFSDPVVVDDTLYVFSNDGKLAALKLN</sequence>
<evidence type="ECO:0000256" key="5">
    <source>
        <dbReference type="SAM" id="SignalP"/>
    </source>
</evidence>
<evidence type="ECO:0000256" key="2">
    <source>
        <dbReference type="ARBA" id="ARBA00023136"/>
    </source>
</evidence>
<dbReference type="HAMAP" id="MF_00923">
    <property type="entry name" value="OM_assembly_BamB"/>
    <property type="match status" value="1"/>
</dbReference>
<comment type="similarity">
    <text evidence="4">Belongs to the BamB family.</text>
</comment>